<evidence type="ECO:0000256" key="1">
    <source>
        <dbReference type="SAM" id="Phobius"/>
    </source>
</evidence>
<keyword evidence="1" id="KW-1133">Transmembrane helix</keyword>
<dbReference type="EMBL" id="CP029803">
    <property type="protein sequence ID" value="AWT60750.1"/>
    <property type="molecule type" value="Genomic_DNA"/>
</dbReference>
<gene>
    <name evidence="2" type="ORF">DF168_01970</name>
</gene>
<feature type="transmembrane region" description="Helical" evidence="1">
    <location>
        <begin position="125"/>
        <end position="146"/>
    </location>
</feature>
<name>A0A2Z4AN52_9BACT</name>
<keyword evidence="1" id="KW-0472">Membrane</keyword>
<dbReference type="KEGG" id="mtar:DF168_01970"/>
<proteinExistence type="predicted"/>
<evidence type="ECO:0000313" key="2">
    <source>
        <dbReference type="EMBL" id="AWT60750.1"/>
    </source>
</evidence>
<dbReference type="Proteomes" id="UP000247465">
    <property type="component" value="Chromosome"/>
</dbReference>
<reference evidence="2 3" key="1">
    <citation type="submission" date="2018-06" db="EMBL/GenBank/DDBJ databases">
        <title>Draft Genome Sequence of a Novel Marine Bacterium Related to the Verrucomicrobia.</title>
        <authorList>
            <person name="Vosseberg J."/>
            <person name="Martijn J."/>
            <person name="Ettema T.J.G."/>
        </authorList>
    </citation>
    <scope>NUCLEOTIDE SEQUENCE [LARGE SCALE GENOMIC DNA]</scope>
    <source>
        <strain evidence="2">TARA_B100001123</strain>
    </source>
</reference>
<feature type="transmembrane region" description="Helical" evidence="1">
    <location>
        <begin position="152"/>
        <end position="174"/>
    </location>
</feature>
<evidence type="ECO:0000313" key="3">
    <source>
        <dbReference type="Proteomes" id="UP000247465"/>
    </source>
</evidence>
<accession>A0A2Z4AN52</accession>
<sequence length="183" mass="20876">MLRKGGTERFLMEEMSFYNLFGRLHAYRTELYWYMLALPFFAWGVGSILHRISPRVANCFLAFPVYLAVLPGICTAVALGYLIFIVRVNILEEIDLILYGGPILCMIATLYAISRVSRFDDIPGFDRLSGLMVLAGFSFALTLFVAKLHFLVGFFASLMTLFFLFIIIFAVFMFGMKKIKGRK</sequence>
<keyword evidence="1" id="KW-0812">Transmembrane</keyword>
<feature type="transmembrane region" description="Helical" evidence="1">
    <location>
        <begin position="96"/>
        <end position="113"/>
    </location>
</feature>
<protein>
    <submittedName>
        <fullName evidence="2">Uncharacterized protein</fullName>
    </submittedName>
</protein>
<feature type="transmembrane region" description="Helical" evidence="1">
    <location>
        <begin position="61"/>
        <end position="84"/>
    </location>
</feature>
<organism evidence="2 3">
    <name type="scientific">Candidatus Moanibacter tarae</name>
    <dbReference type="NCBI Taxonomy" id="2200854"/>
    <lineage>
        <taxon>Bacteria</taxon>
        <taxon>Pseudomonadati</taxon>
        <taxon>Verrucomicrobiota</taxon>
        <taxon>Opitutia</taxon>
        <taxon>Puniceicoccales</taxon>
        <taxon>Puniceicoccales incertae sedis</taxon>
        <taxon>Candidatus Moanibacter</taxon>
    </lineage>
</organism>
<dbReference type="AlphaFoldDB" id="A0A2Z4AN52"/>
<feature type="transmembrane region" description="Helical" evidence="1">
    <location>
        <begin position="31"/>
        <end position="49"/>
    </location>
</feature>